<reference evidence="2 3" key="2">
    <citation type="journal article" date="2012" name="J. Bacteriol.">
        <title>Genome Sequences of Burkholderia sp. Strains CCGE1002 and H160, Isolated from Legume Nodules in Mexico and Brazil.</title>
        <authorList>
            <person name="Ormeno-Orrillo E."/>
            <person name="Rogel M.A."/>
            <person name="Chueire L.M."/>
            <person name="Tiedje J.M."/>
            <person name="Martinez-Romero E."/>
            <person name="Hungria M."/>
        </authorList>
    </citation>
    <scope>NUCLEOTIDE SEQUENCE [LARGE SCALE GENOMIC DNA]</scope>
    <source>
        <strain evidence="2 3">CCGE1002</strain>
    </source>
</reference>
<dbReference type="HOGENOM" id="CLU_103263_0_0_4"/>
<dbReference type="eggNOG" id="COG5637">
    <property type="taxonomic scope" value="Bacteria"/>
</dbReference>
<gene>
    <name evidence="2" type="ordered locus">BC1002_6447</name>
</gene>
<feature type="compositionally biased region" description="Basic and acidic residues" evidence="1">
    <location>
        <begin position="209"/>
        <end position="234"/>
    </location>
</feature>
<reference evidence="3" key="1">
    <citation type="submission" date="2010-04" db="EMBL/GenBank/DDBJ databases">
        <title>Complete sequence of chromosome 3 of Burkholderia sp. CCGE1002.</title>
        <authorList>
            <consortium name="US DOE Joint Genome Institute"/>
            <person name="Lucas S."/>
            <person name="Copeland A."/>
            <person name="Lapidus A."/>
            <person name="Cheng J.-F."/>
            <person name="Bruce D."/>
            <person name="Goodwin L."/>
            <person name="Pitluck S."/>
            <person name="Chertkov O."/>
            <person name="Detter J.C."/>
            <person name="Han C."/>
            <person name="Tapia R."/>
            <person name="Land M."/>
            <person name="Hauser L."/>
            <person name="Kyrpides N."/>
            <person name="Ovchinnikova G."/>
            <person name="Martinez-Romero E."/>
            <person name="Hernandez M.A.R."/>
            <person name="Tiedje J.M."/>
            <person name="Woyke T."/>
        </authorList>
    </citation>
    <scope>NUCLEOTIDE SEQUENCE [LARGE SCALE GENOMIC DNA]</scope>
    <source>
        <strain evidence="3">CCGE1002</strain>
    </source>
</reference>
<proteinExistence type="predicted"/>
<name>D5WM46_PARAM</name>
<evidence type="ECO:0000256" key="1">
    <source>
        <dbReference type="SAM" id="MobiDB-lite"/>
    </source>
</evidence>
<dbReference type="STRING" id="640511.BC1002_6447"/>
<dbReference type="KEGG" id="bge:BC1002_6447"/>
<protein>
    <recommendedName>
        <fullName evidence="4">Cyclase dehydrase</fullName>
    </recommendedName>
</protein>
<dbReference type="Proteomes" id="UP000002190">
    <property type="component" value="Chromosome 3"/>
</dbReference>
<evidence type="ECO:0000313" key="2">
    <source>
        <dbReference type="EMBL" id="ADG20292.1"/>
    </source>
</evidence>
<evidence type="ECO:0000313" key="3">
    <source>
        <dbReference type="Proteomes" id="UP000002190"/>
    </source>
</evidence>
<evidence type="ECO:0008006" key="4">
    <source>
        <dbReference type="Google" id="ProtNLM"/>
    </source>
</evidence>
<sequence>METRMQNSSRGTTLVRGLGWFSIALGVAELVAPRVVSRAAGVEARTALVRAYGLREIACGIGLLAARDPQPFLAARVAGDVADMGSVAAASYKLSPRDKRRSLGAAINIAGITALDLYATRACRDTRTLASSGRAVRQDYSGRTGFPRSPEQMRGAALADFHMPRDMRAPDALQPYTTTWFDATKPERADERLLAKGKNDPEQGPYAPEHGHLEPDLEPAKDLARPRSKGDLKA</sequence>
<organism evidence="2 3">
    <name type="scientific">Paraburkholderia atlantica</name>
    <dbReference type="NCBI Taxonomy" id="2654982"/>
    <lineage>
        <taxon>Bacteria</taxon>
        <taxon>Pseudomonadati</taxon>
        <taxon>Pseudomonadota</taxon>
        <taxon>Betaproteobacteria</taxon>
        <taxon>Burkholderiales</taxon>
        <taxon>Burkholderiaceae</taxon>
        <taxon>Paraburkholderia</taxon>
    </lineage>
</organism>
<accession>D5WM46</accession>
<dbReference type="EMBL" id="CP002015">
    <property type="protein sequence ID" value="ADG20292.1"/>
    <property type="molecule type" value="Genomic_DNA"/>
</dbReference>
<feature type="compositionally biased region" description="Basic and acidic residues" evidence="1">
    <location>
        <begin position="184"/>
        <end position="201"/>
    </location>
</feature>
<feature type="region of interest" description="Disordered" evidence="1">
    <location>
        <begin position="178"/>
        <end position="234"/>
    </location>
</feature>
<dbReference type="AlphaFoldDB" id="D5WM46"/>